<dbReference type="OrthoDB" id="185455at2759"/>
<evidence type="ECO:0000313" key="19">
    <source>
        <dbReference type="Ensembl" id="ENSBTAP00000071834.2"/>
    </source>
</evidence>
<dbReference type="GO" id="GO:0030915">
    <property type="term" value="C:Smc5-Smc6 complex"/>
    <property type="evidence" value="ECO:0000318"/>
    <property type="project" value="GO_Central"/>
</dbReference>
<keyword evidence="14" id="KW-0779">Telomere</keyword>
<evidence type="ECO:0000256" key="12">
    <source>
        <dbReference type="ARBA" id="ARBA00022786"/>
    </source>
</evidence>
<comment type="function">
    <text evidence="18">RING-type zinc finger-containing E3 ubiquitin ligase that assembles with melanoma antigen protein (MAGE) to catalyze the direct transfer of ubiquitin from E2 ubiquitin-conjugating enzyme to a specific substrate. Involved in maintenance of genome integrity, DNA damage response and DNA repair.</text>
</comment>
<evidence type="ECO:0000256" key="11">
    <source>
        <dbReference type="ARBA" id="ARBA00022771"/>
    </source>
</evidence>
<evidence type="ECO:0000256" key="18">
    <source>
        <dbReference type="RuleBase" id="RU368018"/>
    </source>
</evidence>
<keyword evidence="10 18" id="KW-0227">DNA damage</keyword>
<dbReference type="GeneTree" id="ENSGT00390000009084"/>
<organism evidence="19 20">
    <name type="scientific">Bos taurus</name>
    <name type="common">Bovine</name>
    <dbReference type="NCBI Taxonomy" id="9913"/>
    <lineage>
        <taxon>Eukaryota</taxon>
        <taxon>Metazoa</taxon>
        <taxon>Chordata</taxon>
        <taxon>Craniata</taxon>
        <taxon>Vertebrata</taxon>
        <taxon>Euteleostomi</taxon>
        <taxon>Mammalia</taxon>
        <taxon>Eutheria</taxon>
        <taxon>Laurasiatheria</taxon>
        <taxon>Artiodactyla</taxon>
        <taxon>Ruminantia</taxon>
        <taxon>Pecora</taxon>
        <taxon>Bovidae</taxon>
        <taxon>Bovinae</taxon>
        <taxon>Bos</taxon>
    </lineage>
</organism>
<evidence type="ECO:0000256" key="13">
    <source>
        <dbReference type="ARBA" id="ARBA00022833"/>
    </source>
</evidence>
<evidence type="ECO:0000313" key="21">
    <source>
        <dbReference type="VGNC" id="VGNC:32279"/>
    </source>
</evidence>
<dbReference type="Gene3D" id="1.10.10.10">
    <property type="entry name" value="Winged helix-like DNA-binding domain superfamily/Winged helix DNA-binding domain"/>
    <property type="match status" value="1"/>
</dbReference>
<dbReference type="PANTHER" id="PTHR20973:SF0">
    <property type="entry name" value="NON-STRUCTURAL MAINTENANCE OF CHROMOSOMES ELEMENT 1 HOMOLOG"/>
    <property type="match status" value="1"/>
</dbReference>
<evidence type="ECO:0000256" key="4">
    <source>
        <dbReference type="ARBA" id="ARBA00010258"/>
    </source>
</evidence>
<dbReference type="Proteomes" id="UP000009136">
    <property type="component" value="Chromosome 25"/>
</dbReference>
<dbReference type="VGNC" id="VGNC:32279">
    <property type="gene designation" value="NSMCE1"/>
</dbReference>
<sequence length="274" mass="30604">MQGNTRRTGVMTDVHRRFLQLLMTHGVLEECDVKRLQKHCYKVHDCNATIEKLEDFINTINSVLESLYIEIKKGVTEDDGRPIYALVNLATTSVSKMASDFAENELDLFRKALELIIDSDTGFASSTNILNLVDQLKGKKMRKKEAEHVLQKFVQNKWLIEKEGEFTLHGRAILEMDQYIRETYPDAVKVCNICRSLLIQGSSSRPHPSCPGTVQALLTPHALSSAAQSPSSPRHSCPRTPAAAAGSTFLKSHCQFRIPGPSGFYSDVHCDVSI</sequence>
<dbReference type="Bgee" id="ENSBTAG00000002176">
    <property type="expression patterns" value="Expressed in vas deferens and 105 other cell types or tissues"/>
</dbReference>
<evidence type="ECO:0000256" key="1">
    <source>
        <dbReference type="ARBA" id="ARBA00000900"/>
    </source>
</evidence>
<dbReference type="AlphaFoldDB" id="A0A3Q1MK45"/>
<keyword evidence="11 18" id="KW-0863">Zinc-finger</keyword>
<keyword evidence="12 18" id="KW-0833">Ubl conjugation pathway</keyword>
<keyword evidence="17 18" id="KW-0539">Nucleus</keyword>
<reference evidence="19" key="3">
    <citation type="submission" date="2025-09" db="UniProtKB">
        <authorList>
            <consortium name="Ensembl"/>
        </authorList>
    </citation>
    <scope>IDENTIFICATION</scope>
    <source>
        <strain evidence="19">Hereford</strain>
    </source>
</reference>
<dbReference type="GO" id="GO:0061630">
    <property type="term" value="F:ubiquitin protein ligase activity"/>
    <property type="evidence" value="ECO:0007669"/>
    <property type="project" value="UniProtKB-UniRule"/>
</dbReference>
<proteinExistence type="inferred from homology"/>
<keyword evidence="13 18" id="KW-0862">Zinc</keyword>
<keyword evidence="9 18" id="KW-0479">Metal-binding</keyword>
<comment type="subunit">
    <text evidence="18">Component of the Smc5-Smc6 complex.</text>
</comment>
<dbReference type="InterPro" id="IPR011513">
    <property type="entry name" value="Nse1"/>
</dbReference>
<gene>
    <name evidence="19 21" type="primary">NSMCE1</name>
</gene>
<evidence type="ECO:0000256" key="6">
    <source>
        <dbReference type="ARBA" id="ARBA00019422"/>
    </source>
</evidence>
<reference evidence="19" key="2">
    <citation type="submission" date="2025-08" db="UniProtKB">
        <authorList>
            <consortium name="Ensembl"/>
        </authorList>
    </citation>
    <scope>IDENTIFICATION</scope>
    <source>
        <strain evidence="19">Hereford</strain>
    </source>
</reference>
<evidence type="ECO:0000313" key="20">
    <source>
        <dbReference type="Proteomes" id="UP000009136"/>
    </source>
</evidence>
<dbReference type="GO" id="GO:0000724">
    <property type="term" value="P:double-strand break repair via homologous recombination"/>
    <property type="evidence" value="ECO:0000318"/>
    <property type="project" value="GO_Central"/>
</dbReference>
<dbReference type="Pfam" id="PF07574">
    <property type="entry name" value="SMC_Nse1"/>
    <property type="match status" value="1"/>
</dbReference>
<dbReference type="GO" id="GO:0000781">
    <property type="term" value="C:chromosome, telomeric region"/>
    <property type="evidence" value="ECO:0007669"/>
    <property type="project" value="UniProtKB-SubCell"/>
</dbReference>
<dbReference type="Reactome" id="R-BTA-3108214">
    <property type="pathway name" value="SUMOylation of DNA damage response and repair proteins"/>
</dbReference>
<comment type="subcellular location">
    <subcellularLocation>
        <location evidence="3">Chromosome</location>
        <location evidence="3">Telomere</location>
    </subcellularLocation>
    <subcellularLocation>
        <location evidence="2 18">Nucleus</location>
    </subcellularLocation>
</comment>
<dbReference type="Ensembl" id="ENSBTAT00000074856.2">
    <property type="protein sequence ID" value="ENSBTAP00000071834.2"/>
    <property type="gene ID" value="ENSBTAG00000002176.7"/>
</dbReference>
<dbReference type="EC" id="2.3.2.27" evidence="5 18"/>
<evidence type="ECO:0000256" key="5">
    <source>
        <dbReference type="ARBA" id="ARBA00012483"/>
    </source>
</evidence>
<dbReference type="GO" id="GO:0004842">
    <property type="term" value="F:ubiquitin-protein transferase activity"/>
    <property type="evidence" value="ECO:0000318"/>
    <property type="project" value="GO_Central"/>
</dbReference>
<evidence type="ECO:0000256" key="2">
    <source>
        <dbReference type="ARBA" id="ARBA00004123"/>
    </source>
</evidence>
<dbReference type="InterPro" id="IPR036388">
    <property type="entry name" value="WH-like_DNA-bd_sf"/>
</dbReference>
<keyword evidence="7" id="KW-0158">Chromosome</keyword>
<dbReference type="PANTHER" id="PTHR20973">
    <property type="entry name" value="NON-SMC ELEMENT 1-RELATED"/>
    <property type="match status" value="1"/>
</dbReference>
<evidence type="ECO:0000256" key="3">
    <source>
        <dbReference type="ARBA" id="ARBA00004574"/>
    </source>
</evidence>
<comment type="similarity">
    <text evidence="4 18">Belongs to the NSE1 family.</text>
</comment>
<dbReference type="FunCoup" id="A0A3Q1MK45">
    <property type="interactions" value="499"/>
</dbReference>
<dbReference type="FunFam" id="3.90.1150.220:FF:000001">
    <property type="entry name" value="Non-structural maintenance of chromosomes element 1 homolog"/>
    <property type="match status" value="1"/>
</dbReference>
<evidence type="ECO:0000256" key="9">
    <source>
        <dbReference type="ARBA" id="ARBA00022723"/>
    </source>
</evidence>
<accession>A0A3Q1MK45</accession>
<dbReference type="FunFam" id="1.10.10.10:FF:000270">
    <property type="entry name" value="Non-structural maintenance of chromosomes element 1 homolog"/>
    <property type="match status" value="1"/>
</dbReference>
<dbReference type="GO" id="GO:0005634">
    <property type="term" value="C:nucleus"/>
    <property type="evidence" value="ECO:0000318"/>
    <property type="project" value="GO_Central"/>
</dbReference>
<name>A0A3Q1MK45_BOVIN</name>
<dbReference type="InParanoid" id="A0A3Q1MK45"/>
<protein>
    <recommendedName>
        <fullName evidence="6 18">Non-structural maintenance of chromosomes element 1 homolog</fullName>
        <ecNumber evidence="5 18">2.3.2.27</ecNumber>
    </recommendedName>
</protein>
<dbReference type="Gene3D" id="3.90.1150.220">
    <property type="match status" value="1"/>
</dbReference>
<evidence type="ECO:0000256" key="10">
    <source>
        <dbReference type="ARBA" id="ARBA00022763"/>
    </source>
</evidence>
<keyword evidence="15 18" id="KW-0233">DNA recombination</keyword>
<evidence type="ECO:0000256" key="14">
    <source>
        <dbReference type="ARBA" id="ARBA00022895"/>
    </source>
</evidence>
<dbReference type="VEuPathDB" id="HostDB:ENSBTAG00000002176"/>
<evidence type="ECO:0000256" key="8">
    <source>
        <dbReference type="ARBA" id="ARBA00022679"/>
    </source>
</evidence>
<keyword evidence="20" id="KW-1185">Reference proteome</keyword>
<evidence type="ECO:0000256" key="7">
    <source>
        <dbReference type="ARBA" id="ARBA00022454"/>
    </source>
</evidence>
<comment type="catalytic activity">
    <reaction evidence="1 18">
        <text>S-ubiquitinyl-[E2 ubiquitin-conjugating enzyme]-L-cysteine + [acceptor protein]-L-lysine = [E2 ubiquitin-conjugating enzyme]-L-cysteine + N(6)-ubiquitinyl-[acceptor protein]-L-lysine.</text>
        <dbReference type="EC" id="2.3.2.27"/>
    </reaction>
</comment>
<keyword evidence="8 18" id="KW-0808">Transferase</keyword>
<dbReference type="GO" id="GO:0008270">
    <property type="term" value="F:zinc ion binding"/>
    <property type="evidence" value="ECO:0007669"/>
    <property type="project" value="UniProtKB-KW"/>
</dbReference>
<reference evidence="19" key="1">
    <citation type="submission" date="2018-03" db="EMBL/GenBank/DDBJ databases">
        <title>ARS-UCD1.2.</title>
        <authorList>
            <person name="Rosen B.D."/>
            <person name="Bickhart D.M."/>
            <person name="Koren S."/>
            <person name="Schnabel R.D."/>
            <person name="Hall R."/>
            <person name="Zimin A."/>
            <person name="Dreischer C."/>
            <person name="Schultheiss S."/>
            <person name="Schroeder S.G."/>
            <person name="Elsik C.G."/>
            <person name="Couldrey C."/>
            <person name="Liu G.E."/>
            <person name="Van Tassell C.P."/>
            <person name="Phillippy A.M."/>
            <person name="Smith T.P.L."/>
            <person name="Medrano J.F."/>
        </authorList>
    </citation>
    <scope>NUCLEOTIDE SEQUENCE [LARGE SCALE GENOMIC DNA]</scope>
    <source>
        <strain evidence="19">Hereford</strain>
    </source>
</reference>
<evidence type="ECO:0000256" key="15">
    <source>
        <dbReference type="ARBA" id="ARBA00023172"/>
    </source>
</evidence>
<evidence type="ECO:0000256" key="17">
    <source>
        <dbReference type="ARBA" id="ARBA00023242"/>
    </source>
</evidence>
<evidence type="ECO:0000256" key="16">
    <source>
        <dbReference type="ARBA" id="ARBA00023204"/>
    </source>
</evidence>
<keyword evidence="16 18" id="KW-0234">DNA repair</keyword>